<evidence type="ECO:0000313" key="3">
    <source>
        <dbReference type="Proteomes" id="UP000325945"/>
    </source>
</evidence>
<name>A0A5N6X6Z2_9EURO</name>
<reference evidence="3" key="1">
    <citation type="submission" date="2019-04" db="EMBL/GenBank/DDBJ databases">
        <title>Friends and foes A comparative genomics studyof 23 Aspergillus species from section Flavi.</title>
        <authorList>
            <consortium name="DOE Joint Genome Institute"/>
            <person name="Kjaerbolling I."/>
            <person name="Vesth T."/>
            <person name="Frisvad J.C."/>
            <person name="Nybo J.L."/>
            <person name="Theobald S."/>
            <person name="Kildgaard S."/>
            <person name="Isbrandt T."/>
            <person name="Kuo A."/>
            <person name="Sato A."/>
            <person name="Lyhne E.K."/>
            <person name="Kogle M.E."/>
            <person name="Wiebenga A."/>
            <person name="Kun R.S."/>
            <person name="Lubbers R.J."/>
            <person name="Makela M.R."/>
            <person name="Barry K."/>
            <person name="Chovatia M."/>
            <person name="Clum A."/>
            <person name="Daum C."/>
            <person name="Haridas S."/>
            <person name="He G."/>
            <person name="LaButti K."/>
            <person name="Lipzen A."/>
            <person name="Mondo S."/>
            <person name="Riley R."/>
            <person name="Salamov A."/>
            <person name="Simmons B.A."/>
            <person name="Magnuson J.K."/>
            <person name="Henrissat B."/>
            <person name="Mortensen U.H."/>
            <person name="Larsen T.O."/>
            <person name="Devries R.P."/>
            <person name="Grigoriev I.V."/>
            <person name="Machida M."/>
            <person name="Baker S.E."/>
            <person name="Andersen M.R."/>
        </authorList>
    </citation>
    <scope>NUCLEOTIDE SEQUENCE [LARGE SCALE GENOMIC DNA]</scope>
    <source>
        <strain evidence="3">CBS 130017</strain>
    </source>
</reference>
<gene>
    <name evidence="2" type="ORF">BDV39DRAFT_175403</name>
</gene>
<feature type="region of interest" description="Disordered" evidence="1">
    <location>
        <begin position="71"/>
        <end position="93"/>
    </location>
</feature>
<dbReference type="AlphaFoldDB" id="A0A5N6X6Z2"/>
<evidence type="ECO:0000256" key="1">
    <source>
        <dbReference type="SAM" id="MobiDB-lite"/>
    </source>
</evidence>
<accession>A0A5N6X6Z2</accession>
<dbReference type="Proteomes" id="UP000325945">
    <property type="component" value="Unassembled WGS sequence"/>
</dbReference>
<evidence type="ECO:0000313" key="2">
    <source>
        <dbReference type="EMBL" id="KAE8327350.1"/>
    </source>
</evidence>
<organism evidence="2 3">
    <name type="scientific">Aspergillus sergii</name>
    <dbReference type="NCBI Taxonomy" id="1034303"/>
    <lineage>
        <taxon>Eukaryota</taxon>
        <taxon>Fungi</taxon>
        <taxon>Dikarya</taxon>
        <taxon>Ascomycota</taxon>
        <taxon>Pezizomycotina</taxon>
        <taxon>Eurotiomycetes</taxon>
        <taxon>Eurotiomycetidae</taxon>
        <taxon>Eurotiales</taxon>
        <taxon>Aspergillaceae</taxon>
        <taxon>Aspergillus</taxon>
        <taxon>Aspergillus subgen. Circumdati</taxon>
    </lineage>
</organism>
<protein>
    <submittedName>
        <fullName evidence="2">Uncharacterized protein</fullName>
    </submittedName>
</protein>
<proteinExistence type="predicted"/>
<sequence>MLCIMFETWMNRLRYHVYPPFNLPSVMSEDAARKVVCFHIRGAGCSHVPIMGVSLSKPLTNILATIGVSKRSHEHGPLRRRQSRRRPKEEDGLDPWVSYDVCLMAYFPIWDNGGMELPKNVWCDDGA</sequence>
<dbReference type="EMBL" id="ML741792">
    <property type="protein sequence ID" value="KAE8327350.1"/>
    <property type="molecule type" value="Genomic_DNA"/>
</dbReference>
<keyword evidence="3" id="KW-1185">Reference proteome</keyword>
<feature type="compositionally biased region" description="Basic residues" evidence="1">
    <location>
        <begin position="71"/>
        <end position="86"/>
    </location>
</feature>